<protein>
    <recommendedName>
        <fullName evidence="2">Complex 1 LYR protein domain-containing protein</fullName>
    </recommendedName>
</protein>
<evidence type="ECO:0000313" key="3">
    <source>
        <dbReference type="EMBL" id="KAF2315017.1"/>
    </source>
</evidence>
<feature type="domain" description="Complex 1 LYR protein" evidence="2">
    <location>
        <begin position="140"/>
        <end position="190"/>
    </location>
</feature>
<evidence type="ECO:0000259" key="2">
    <source>
        <dbReference type="Pfam" id="PF05347"/>
    </source>
</evidence>
<comment type="caution">
    <text evidence="3">The sequence shown here is derived from an EMBL/GenBank/DDBJ whole genome shotgun (WGS) entry which is preliminary data.</text>
</comment>
<keyword evidence="4" id="KW-1185">Reference proteome</keyword>
<dbReference type="GO" id="GO:0005739">
    <property type="term" value="C:mitochondrion"/>
    <property type="evidence" value="ECO:0007669"/>
    <property type="project" value="GOC"/>
</dbReference>
<dbReference type="PANTHER" id="PTHR36775">
    <property type="entry name" value="LYR MOTIF PROTEIN"/>
    <property type="match status" value="1"/>
</dbReference>
<feature type="region of interest" description="Disordered" evidence="1">
    <location>
        <begin position="98"/>
        <end position="118"/>
    </location>
</feature>
<reference evidence="3 4" key="1">
    <citation type="journal article" date="2020" name="Mol. Plant">
        <title>The Chromosome-Based Rubber Tree Genome Provides New Insights into Spurge Genome Evolution and Rubber Biosynthesis.</title>
        <authorList>
            <person name="Liu J."/>
            <person name="Shi C."/>
            <person name="Shi C.C."/>
            <person name="Li W."/>
            <person name="Zhang Q.J."/>
            <person name="Zhang Y."/>
            <person name="Li K."/>
            <person name="Lu H.F."/>
            <person name="Shi C."/>
            <person name="Zhu S.T."/>
            <person name="Xiao Z.Y."/>
            <person name="Nan H."/>
            <person name="Yue Y."/>
            <person name="Zhu X.G."/>
            <person name="Wu Y."/>
            <person name="Hong X.N."/>
            <person name="Fan G.Y."/>
            <person name="Tong Y."/>
            <person name="Zhang D."/>
            <person name="Mao C.L."/>
            <person name="Liu Y.L."/>
            <person name="Hao S.J."/>
            <person name="Liu W.Q."/>
            <person name="Lv M.Q."/>
            <person name="Zhang H.B."/>
            <person name="Liu Y."/>
            <person name="Hu-Tang G.R."/>
            <person name="Wang J.P."/>
            <person name="Wang J.H."/>
            <person name="Sun Y.H."/>
            <person name="Ni S.B."/>
            <person name="Chen W.B."/>
            <person name="Zhang X.C."/>
            <person name="Jiao Y.N."/>
            <person name="Eichler E.E."/>
            <person name="Li G.H."/>
            <person name="Liu X."/>
            <person name="Gao L.Z."/>
        </authorList>
    </citation>
    <scope>NUCLEOTIDE SEQUENCE [LARGE SCALE GENOMIC DNA]</scope>
    <source>
        <strain evidence="4">cv. GT1</strain>
        <tissue evidence="3">Leaf</tissue>
    </source>
</reference>
<dbReference type="Pfam" id="PF05347">
    <property type="entry name" value="Complex1_LYR"/>
    <property type="match status" value="1"/>
</dbReference>
<proteinExistence type="predicted"/>
<dbReference type="PANTHER" id="PTHR36775:SF1">
    <property type="entry name" value="LYR MOTIF PROTEIN"/>
    <property type="match status" value="1"/>
</dbReference>
<dbReference type="EMBL" id="JAAGAX010000005">
    <property type="protein sequence ID" value="KAF2315017.1"/>
    <property type="molecule type" value="Genomic_DNA"/>
</dbReference>
<evidence type="ECO:0000256" key="1">
    <source>
        <dbReference type="SAM" id="MobiDB-lite"/>
    </source>
</evidence>
<dbReference type="Proteomes" id="UP000467840">
    <property type="component" value="Chromosome 15"/>
</dbReference>
<sequence>MSHRTLDSRHSIDSCAFQLHSWRPFHLQPLDSDPPKPYSTNALRSHSLTKRPCLSDRATSFPIDSIDNSKLSIIDDDRPIGVGTSPYKQGSLRLIARKRRRSGSRSVSGRSSDRSGTRRCCSVGVCRLWDLLGFPVSGGALLRATRKSFAGDSVMLNASASEVRKKFEENRHVTSQTEIQRLLEEASEASDFISTMIVQAKLNERGGYEVKLGQDHAGATLEVPSEEILRKSV</sequence>
<dbReference type="InterPro" id="IPR008011">
    <property type="entry name" value="Complex1_LYR_dom"/>
</dbReference>
<name>A0A6A6MPT0_HEVBR</name>
<dbReference type="CDD" id="cd20267">
    <property type="entry name" value="Complex1_LYR_LYRM7"/>
    <property type="match status" value="1"/>
</dbReference>
<dbReference type="GO" id="GO:0034551">
    <property type="term" value="P:mitochondrial respiratory chain complex III assembly"/>
    <property type="evidence" value="ECO:0007669"/>
    <property type="project" value="InterPro"/>
</dbReference>
<dbReference type="InterPro" id="IPR045298">
    <property type="entry name" value="Complex1_LYR_LYRM7"/>
</dbReference>
<dbReference type="AlphaFoldDB" id="A0A6A6MPT0"/>
<organism evidence="3 4">
    <name type="scientific">Hevea brasiliensis</name>
    <name type="common">Para rubber tree</name>
    <name type="synonym">Siphonia brasiliensis</name>
    <dbReference type="NCBI Taxonomy" id="3981"/>
    <lineage>
        <taxon>Eukaryota</taxon>
        <taxon>Viridiplantae</taxon>
        <taxon>Streptophyta</taxon>
        <taxon>Embryophyta</taxon>
        <taxon>Tracheophyta</taxon>
        <taxon>Spermatophyta</taxon>
        <taxon>Magnoliopsida</taxon>
        <taxon>eudicotyledons</taxon>
        <taxon>Gunneridae</taxon>
        <taxon>Pentapetalae</taxon>
        <taxon>rosids</taxon>
        <taxon>fabids</taxon>
        <taxon>Malpighiales</taxon>
        <taxon>Euphorbiaceae</taxon>
        <taxon>Crotonoideae</taxon>
        <taxon>Micrandreae</taxon>
        <taxon>Hevea</taxon>
    </lineage>
</organism>
<gene>
    <name evidence="3" type="ORF">GH714_037573</name>
</gene>
<evidence type="ECO:0000313" key="4">
    <source>
        <dbReference type="Proteomes" id="UP000467840"/>
    </source>
</evidence>
<accession>A0A6A6MPT0</accession>